<dbReference type="OrthoDB" id="5839782at2759"/>
<dbReference type="EMBL" id="JARK01001362">
    <property type="protein sequence ID" value="EYC18760.1"/>
    <property type="molecule type" value="Genomic_DNA"/>
</dbReference>
<protein>
    <submittedName>
        <fullName evidence="1">Uncharacterized protein</fullName>
    </submittedName>
</protein>
<name>A0A016UU88_9BILA</name>
<proteinExistence type="predicted"/>
<evidence type="ECO:0000313" key="1">
    <source>
        <dbReference type="EMBL" id="EYC18760.1"/>
    </source>
</evidence>
<keyword evidence="2" id="KW-1185">Reference proteome</keyword>
<comment type="caution">
    <text evidence="1">The sequence shown here is derived from an EMBL/GenBank/DDBJ whole genome shotgun (WGS) entry which is preliminary data.</text>
</comment>
<reference evidence="2" key="1">
    <citation type="journal article" date="2015" name="Nat. Genet.">
        <title>The genome and transcriptome of the zoonotic hookworm Ancylostoma ceylanicum identify infection-specific gene families.</title>
        <authorList>
            <person name="Schwarz E.M."/>
            <person name="Hu Y."/>
            <person name="Antoshechkin I."/>
            <person name="Miller M.M."/>
            <person name="Sternberg P.W."/>
            <person name="Aroian R.V."/>
        </authorList>
    </citation>
    <scope>NUCLEOTIDE SEQUENCE</scope>
    <source>
        <strain evidence="2">HY135</strain>
    </source>
</reference>
<dbReference type="Proteomes" id="UP000024635">
    <property type="component" value="Unassembled WGS sequence"/>
</dbReference>
<dbReference type="AlphaFoldDB" id="A0A016UU88"/>
<organism evidence="1 2">
    <name type="scientific">Ancylostoma ceylanicum</name>
    <dbReference type="NCBI Taxonomy" id="53326"/>
    <lineage>
        <taxon>Eukaryota</taxon>
        <taxon>Metazoa</taxon>
        <taxon>Ecdysozoa</taxon>
        <taxon>Nematoda</taxon>
        <taxon>Chromadorea</taxon>
        <taxon>Rhabditida</taxon>
        <taxon>Rhabditina</taxon>
        <taxon>Rhabditomorpha</taxon>
        <taxon>Strongyloidea</taxon>
        <taxon>Ancylostomatidae</taxon>
        <taxon>Ancylostomatinae</taxon>
        <taxon>Ancylostoma</taxon>
    </lineage>
</organism>
<accession>A0A016UU88</accession>
<gene>
    <name evidence="1" type="primary">Acey_s0026.g1351</name>
    <name evidence="1" type="ORF">Y032_0026g1351</name>
</gene>
<sequence length="159" mass="17503">MMHAAVVSLVIREILSFSTEMLNFINIQFVMAVAMLHGAETIETDVGDELAIPFPFLTCATVLCIPDYKCVMVEPANCVGCRAVPRCVQRECDTSCVLPCAFLSRCVLVATDCCPKATCRRRPIIFTIEPPPEETIRFTIEPPKVTAIVKPGDPVMQIP</sequence>
<evidence type="ECO:0000313" key="2">
    <source>
        <dbReference type="Proteomes" id="UP000024635"/>
    </source>
</evidence>